<feature type="compositionally biased region" description="Gly residues" evidence="1">
    <location>
        <begin position="202"/>
        <end position="248"/>
    </location>
</feature>
<evidence type="ECO:0008006" key="4">
    <source>
        <dbReference type="Google" id="ProtNLM"/>
    </source>
</evidence>
<name>A0ABS4TBB5_9PSEU</name>
<dbReference type="Proteomes" id="UP001519332">
    <property type="component" value="Unassembled WGS sequence"/>
</dbReference>
<comment type="caution">
    <text evidence="2">The sequence shown here is derived from an EMBL/GenBank/DDBJ whole genome shotgun (WGS) entry which is preliminary data.</text>
</comment>
<keyword evidence="3" id="KW-1185">Reference proteome</keyword>
<dbReference type="EMBL" id="JAGINW010000001">
    <property type="protein sequence ID" value="MBP2321279.1"/>
    <property type="molecule type" value="Genomic_DNA"/>
</dbReference>
<sequence length="419" mass="40509">MGDERSVPQADTQYPGIDHKVLKQWTDQGEPADANGFGDMWREFGRGLSESAENLMVAVFGSEAGWTGQAANAMRAQLKKVADWSLKTGDSFQTASRALDEQGTAVGTAKNSMPDPVDYNPGQMIKDAAKSGNIVEMALLPVNMYKQQQAQQQAHEKAIQVVAQRDAELAAAAASIPSFEPPPKIDEQGGKPPEPNQPGMPGTPGGRPGVPGNGSRGGVGGGGGGGAGGGGMPGFPGGAFGGGGGFGGNDPNNPNGNGDDPGQTPPNVNLPSLPIGSGTGTSGYSNPTSFGPGPGGPTGIPGGPGPAGGGGGFNSAFGGGFGPGGAPRPGGGFGAMGPGAAGSGAGSGAAAGPGGVGGGRGAGMAGGRGAGGMGAGGMGAGRGQGGEDDEHQRPSYLVEPDPDATFGTDQMTAPPVIGG</sequence>
<accession>A0ABS4TBB5</accession>
<proteinExistence type="predicted"/>
<gene>
    <name evidence="2" type="ORF">JOF56_001664</name>
</gene>
<dbReference type="Gene3D" id="1.20.1260.20">
    <property type="entry name" value="PPE superfamily"/>
    <property type="match status" value="1"/>
</dbReference>
<reference evidence="2 3" key="1">
    <citation type="submission" date="2021-03" db="EMBL/GenBank/DDBJ databases">
        <title>Sequencing the genomes of 1000 actinobacteria strains.</title>
        <authorList>
            <person name="Klenk H.-P."/>
        </authorList>
    </citation>
    <scope>NUCLEOTIDE SEQUENCE [LARGE SCALE GENOMIC DNA]</scope>
    <source>
        <strain evidence="2 3">DSM 46670</strain>
    </source>
</reference>
<evidence type="ECO:0000256" key="1">
    <source>
        <dbReference type="SAM" id="MobiDB-lite"/>
    </source>
</evidence>
<organism evidence="2 3">
    <name type="scientific">Kibdelosporangium banguiense</name>
    <dbReference type="NCBI Taxonomy" id="1365924"/>
    <lineage>
        <taxon>Bacteria</taxon>
        <taxon>Bacillati</taxon>
        <taxon>Actinomycetota</taxon>
        <taxon>Actinomycetes</taxon>
        <taxon>Pseudonocardiales</taxon>
        <taxon>Pseudonocardiaceae</taxon>
        <taxon>Kibdelosporangium</taxon>
    </lineage>
</organism>
<evidence type="ECO:0000313" key="2">
    <source>
        <dbReference type="EMBL" id="MBP2321279.1"/>
    </source>
</evidence>
<evidence type="ECO:0000313" key="3">
    <source>
        <dbReference type="Proteomes" id="UP001519332"/>
    </source>
</evidence>
<dbReference type="SUPFAM" id="SSF140459">
    <property type="entry name" value="PE/PPE dimer-like"/>
    <property type="match status" value="1"/>
</dbReference>
<protein>
    <recommendedName>
        <fullName evidence="4">PPE family domain-containing protein</fullName>
    </recommendedName>
</protein>
<feature type="region of interest" description="Disordered" evidence="1">
    <location>
        <begin position="175"/>
        <end position="419"/>
    </location>
</feature>
<feature type="compositionally biased region" description="Gly residues" evidence="1">
    <location>
        <begin position="292"/>
        <end position="384"/>
    </location>
</feature>
<dbReference type="InterPro" id="IPR038332">
    <property type="entry name" value="PPE_sf"/>
</dbReference>
<dbReference type="RefSeq" id="WP_209636057.1">
    <property type="nucleotide sequence ID" value="NZ_JAGINW010000001.1"/>
</dbReference>
<feature type="compositionally biased region" description="Low complexity" evidence="1">
    <location>
        <begin position="249"/>
        <end position="267"/>
    </location>
</feature>